<accession>A0A094W9Z0</accession>
<gene>
    <name evidence="3" type="ORF">LptCag_0376</name>
</gene>
<organism evidence="3 4">
    <name type="scientific">Leptospirillum ferriphilum</name>
    <dbReference type="NCBI Taxonomy" id="178606"/>
    <lineage>
        <taxon>Bacteria</taxon>
        <taxon>Pseudomonadati</taxon>
        <taxon>Nitrospirota</taxon>
        <taxon>Nitrospiria</taxon>
        <taxon>Nitrospirales</taxon>
        <taxon>Nitrospiraceae</taxon>
        <taxon>Leptospirillum</taxon>
    </lineage>
</organism>
<dbReference type="PATRIC" id="fig|178606.4.peg.1966"/>
<dbReference type="OrthoDB" id="9149680at2"/>
<comment type="caution">
    <text evidence="3">The sequence shown here is derived from an EMBL/GenBank/DDBJ whole genome shotgun (WGS) entry which is preliminary data.</text>
</comment>
<feature type="compositionally biased region" description="Low complexity" evidence="1">
    <location>
        <begin position="45"/>
        <end position="57"/>
    </location>
</feature>
<reference evidence="3 4" key="1">
    <citation type="submission" date="2014-06" db="EMBL/GenBank/DDBJ databases">
        <title>Draft genome sequence of iron oxidizing acidophile Leptospirillum ferriphilum DSM14647.</title>
        <authorList>
            <person name="Cardenas J.P."/>
            <person name="Lazcano M."/>
            <person name="Ossandon F.J."/>
            <person name="Corbett M."/>
            <person name="Holmes D.S."/>
            <person name="Watkin E."/>
        </authorList>
    </citation>
    <scope>NUCLEOTIDE SEQUENCE [LARGE SCALE GENOMIC DNA]</scope>
    <source>
        <strain evidence="3 4">DSM 14647</strain>
    </source>
</reference>
<feature type="signal peptide" evidence="2">
    <location>
        <begin position="1"/>
        <end position="28"/>
    </location>
</feature>
<proteinExistence type="predicted"/>
<protein>
    <submittedName>
        <fullName evidence="3">Uncharacterized protein</fullName>
    </submittedName>
</protein>
<sequence length="299" mass="32698">MKNALFPSLFSCFLISFLVCLLAGNARADDLLSSADSIFTSAPASNSLSVDGSSESSLPPPDPDRGIVRSVHLEEAWVENAFYIHSVNQDQLSPGQEWSLSGEFDFAFNRWFGGEFDFPVFLLTYPLGRGDASFGPITLGIRAVAFQSGSDVSRTAGILSFEVEGEWWATPQFRSFPGVGNELAPEMLWAFRYHRVYFQGIDGYAMPLSEGAVSNTFLRTSAGRSWENFWATQVQFDFNSAVVTPSGTTVRGFSMIPEVAYFPFGDALLGEIGEGISIYGPAGVQPTTYALLEIEFRGD</sequence>
<keyword evidence="2" id="KW-0732">Signal</keyword>
<dbReference type="Proteomes" id="UP000029452">
    <property type="component" value="Unassembled WGS sequence"/>
</dbReference>
<name>A0A094W9Z0_9BACT</name>
<evidence type="ECO:0000313" key="3">
    <source>
        <dbReference type="EMBL" id="KGA93340.1"/>
    </source>
</evidence>
<evidence type="ECO:0000256" key="1">
    <source>
        <dbReference type="SAM" id="MobiDB-lite"/>
    </source>
</evidence>
<feature type="region of interest" description="Disordered" evidence="1">
    <location>
        <begin position="43"/>
        <end position="65"/>
    </location>
</feature>
<feature type="chain" id="PRO_5001903731" evidence="2">
    <location>
        <begin position="29"/>
        <end position="299"/>
    </location>
</feature>
<evidence type="ECO:0000256" key="2">
    <source>
        <dbReference type="SAM" id="SignalP"/>
    </source>
</evidence>
<dbReference type="RefSeq" id="WP_036082957.1">
    <property type="nucleotide sequence ID" value="NZ_JPGK01000007.1"/>
</dbReference>
<dbReference type="EMBL" id="JPGK01000007">
    <property type="protein sequence ID" value="KGA93340.1"/>
    <property type="molecule type" value="Genomic_DNA"/>
</dbReference>
<evidence type="ECO:0000313" key="4">
    <source>
        <dbReference type="Proteomes" id="UP000029452"/>
    </source>
</evidence>
<dbReference type="AlphaFoldDB" id="A0A094W9Z0"/>